<accession>A0AAC9L9G6</accession>
<proteinExistence type="predicted"/>
<organism evidence="1 2">
    <name type="scientific">Actinoalloteichus fjordicus</name>
    <dbReference type="NCBI Taxonomy" id="1612552"/>
    <lineage>
        <taxon>Bacteria</taxon>
        <taxon>Bacillati</taxon>
        <taxon>Actinomycetota</taxon>
        <taxon>Actinomycetes</taxon>
        <taxon>Pseudonocardiales</taxon>
        <taxon>Pseudonocardiaceae</taxon>
        <taxon>Actinoalloteichus</taxon>
    </lineage>
</organism>
<dbReference type="Proteomes" id="UP000185511">
    <property type="component" value="Chromosome"/>
</dbReference>
<gene>
    <name evidence="1" type="ORF">UA74_02050</name>
</gene>
<name>A0AAC9L9G6_9PSEU</name>
<evidence type="ECO:0000313" key="2">
    <source>
        <dbReference type="Proteomes" id="UP000185511"/>
    </source>
</evidence>
<evidence type="ECO:0000313" key="1">
    <source>
        <dbReference type="EMBL" id="APU12497.1"/>
    </source>
</evidence>
<dbReference type="EMBL" id="CP016076">
    <property type="protein sequence ID" value="APU12497.1"/>
    <property type="molecule type" value="Genomic_DNA"/>
</dbReference>
<keyword evidence="2" id="KW-1185">Reference proteome</keyword>
<dbReference type="KEGG" id="acad:UA74_02050"/>
<reference evidence="2" key="1">
    <citation type="submission" date="2016-06" db="EMBL/GenBank/DDBJ databases">
        <title>Complete genome sequence of Actinoalloteichus fjordicus DSM 46855 (=ADI127-17), type strain of the new species Actinoalloteichus fjordicus.</title>
        <authorList>
            <person name="Ruckert C."/>
            <person name="Nouioui I."/>
            <person name="Willmese J."/>
            <person name="van Wezel G."/>
            <person name="Klenk H.-P."/>
            <person name="Kalinowski J."/>
            <person name="Zotchev S.B."/>
        </authorList>
    </citation>
    <scope>NUCLEOTIDE SEQUENCE [LARGE SCALE GENOMIC DNA]</scope>
    <source>
        <strain evidence="2">ADI127-7</strain>
    </source>
</reference>
<sequence length="79" mass="9032">MTGLAWFVRTVRSGDSHLAEAAWNGYDPIRPLCAPDVEFRAMNRRPLRMCFYDEQRCPLCLGHTTTPSWTPRLLTAIPP</sequence>
<protein>
    <submittedName>
        <fullName evidence="1">Uncharacterized protein</fullName>
    </submittedName>
</protein>
<dbReference type="RefSeq" id="WP_075763741.1">
    <property type="nucleotide sequence ID" value="NZ_CP016076.1"/>
</dbReference>
<dbReference type="AlphaFoldDB" id="A0AAC9L9G6"/>